<accession>A0AAD1WKQ2</accession>
<proteinExistence type="predicted"/>
<dbReference type="Proteomes" id="UP001295444">
    <property type="component" value="Chromosome 08"/>
</dbReference>
<name>A0AAD1WKQ2_PELCU</name>
<dbReference type="InterPro" id="IPR004244">
    <property type="entry name" value="Transposase_22"/>
</dbReference>
<sequence>MGRTKRPEYSLTPGNPQQRPLDGFLQPQPGASGDTASPKMAPAPSQGPENTALERIEGTLRELTTAMATKADLQAITATIQETLRTEVAGLSTELAAHAGRITALEEADTALTARMAFTDIAVARQGEMLLTMRRHLEDVDNRGRRCNIRVRGVPEAEGAEDVQDTLQELFHLIMQPSPPPQIEFERAHRALRPRNAEDGPRDLICCLSSFPVKNAIMVKARDRTTWTFRGAQVSLYNDLSTITLEARRALRPVTATLREHNVTYKWGFPFALMARHQNRWVTLKWPEEVPRFLGELGLPPQTIPNWILGSLGPPPRTQREPRQRNARAPATSQAGRHRDPTSPEE</sequence>
<feature type="compositionally biased region" description="Basic and acidic residues" evidence="1">
    <location>
        <begin position="337"/>
        <end position="346"/>
    </location>
</feature>
<gene>
    <name evidence="2" type="ORF">PECUL_23A044606</name>
</gene>
<reference evidence="2" key="1">
    <citation type="submission" date="2022-03" db="EMBL/GenBank/DDBJ databases">
        <authorList>
            <person name="Alioto T."/>
            <person name="Alioto T."/>
            <person name="Gomez Garrido J."/>
        </authorList>
    </citation>
    <scope>NUCLEOTIDE SEQUENCE</scope>
</reference>
<evidence type="ECO:0000313" key="2">
    <source>
        <dbReference type="EMBL" id="CAH2311400.1"/>
    </source>
</evidence>
<organism evidence="2 3">
    <name type="scientific">Pelobates cultripes</name>
    <name type="common">Western spadefoot toad</name>
    <dbReference type="NCBI Taxonomy" id="61616"/>
    <lineage>
        <taxon>Eukaryota</taxon>
        <taxon>Metazoa</taxon>
        <taxon>Chordata</taxon>
        <taxon>Craniata</taxon>
        <taxon>Vertebrata</taxon>
        <taxon>Euteleostomi</taxon>
        <taxon>Amphibia</taxon>
        <taxon>Batrachia</taxon>
        <taxon>Anura</taxon>
        <taxon>Pelobatoidea</taxon>
        <taxon>Pelobatidae</taxon>
        <taxon>Pelobates</taxon>
    </lineage>
</organism>
<dbReference type="EMBL" id="OW240919">
    <property type="protein sequence ID" value="CAH2311400.1"/>
    <property type="molecule type" value="Genomic_DNA"/>
</dbReference>
<keyword evidence="3" id="KW-1185">Reference proteome</keyword>
<evidence type="ECO:0000256" key="1">
    <source>
        <dbReference type="SAM" id="MobiDB-lite"/>
    </source>
</evidence>
<dbReference type="Gene3D" id="3.30.70.1820">
    <property type="entry name" value="L1 transposable element, RRM domain"/>
    <property type="match status" value="1"/>
</dbReference>
<feature type="region of interest" description="Disordered" evidence="1">
    <location>
        <begin position="307"/>
        <end position="346"/>
    </location>
</feature>
<dbReference type="AlphaFoldDB" id="A0AAD1WKQ2"/>
<evidence type="ECO:0008006" key="4">
    <source>
        <dbReference type="Google" id="ProtNLM"/>
    </source>
</evidence>
<dbReference type="PANTHER" id="PTHR11505">
    <property type="entry name" value="L1 TRANSPOSABLE ELEMENT-RELATED"/>
    <property type="match status" value="1"/>
</dbReference>
<evidence type="ECO:0000313" key="3">
    <source>
        <dbReference type="Proteomes" id="UP001295444"/>
    </source>
</evidence>
<feature type="region of interest" description="Disordered" evidence="1">
    <location>
        <begin position="1"/>
        <end position="51"/>
    </location>
</feature>
<protein>
    <recommendedName>
        <fullName evidence="4">L1 transposable element RRM domain-containing protein</fullName>
    </recommendedName>
</protein>